<organism evidence="2 3">
    <name type="scientific">bacterium (Candidatus Ratteibacteria) CG01_land_8_20_14_3_00_40_19</name>
    <dbReference type="NCBI Taxonomy" id="2014290"/>
    <lineage>
        <taxon>Bacteria</taxon>
        <taxon>Candidatus Ratteibacteria</taxon>
    </lineage>
</organism>
<evidence type="ECO:0000313" key="2">
    <source>
        <dbReference type="EMBL" id="PIV63889.1"/>
    </source>
</evidence>
<comment type="caution">
    <text evidence="2">The sequence shown here is derived from an EMBL/GenBank/DDBJ whole genome shotgun (WGS) entry which is preliminary data.</text>
</comment>
<dbReference type="EMBL" id="PETL01000239">
    <property type="protein sequence ID" value="PIV63889.1"/>
    <property type="molecule type" value="Genomic_DNA"/>
</dbReference>
<reference evidence="3" key="1">
    <citation type="submission" date="2017-09" db="EMBL/GenBank/DDBJ databases">
        <title>Depth-based differentiation of microbial function through sediment-hosted aquifers and enrichment of novel symbionts in the deep terrestrial subsurface.</title>
        <authorList>
            <person name="Probst A.J."/>
            <person name="Ladd B."/>
            <person name="Jarett J.K."/>
            <person name="Geller-Mcgrath D.E."/>
            <person name="Sieber C.M.K."/>
            <person name="Emerson J.B."/>
            <person name="Anantharaman K."/>
            <person name="Thomas B.C."/>
            <person name="Malmstrom R."/>
            <person name="Stieglmeier M."/>
            <person name="Klingl A."/>
            <person name="Woyke T."/>
            <person name="Ryan C.M."/>
            <person name="Banfield J.F."/>
        </authorList>
    </citation>
    <scope>NUCLEOTIDE SEQUENCE [LARGE SCALE GENOMIC DNA]</scope>
</reference>
<feature type="domain" description="DUF6933" evidence="1">
    <location>
        <begin position="3"/>
        <end position="164"/>
    </location>
</feature>
<accession>A0A2M7E837</accession>
<evidence type="ECO:0000313" key="3">
    <source>
        <dbReference type="Proteomes" id="UP000228886"/>
    </source>
</evidence>
<proteinExistence type="predicted"/>
<dbReference type="InterPro" id="IPR053864">
    <property type="entry name" value="DUF6933"/>
</dbReference>
<protein>
    <recommendedName>
        <fullName evidence="1">DUF6933 domain-containing protein</fullName>
    </recommendedName>
</protein>
<gene>
    <name evidence="2" type="ORF">COS11_05035</name>
</gene>
<dbReference type="AlphaFoldDB" id="A0A2M7E837"/>
<name>A0A2M7E837_9BACT</name>
<evidence type="ECO:0000259" key="1">
    <source>
        <dbReference type="Pfam" id="PF22016"/>
    </source>
</evidence>
<sequence>MPVIHITQKLQKELGLKQADLSAIAEQSGPFVEWYAHLFFMDGKKYIIFVEVETLFSFSVENVFRKDIRERLPEFFEKGLGQALYIEGVTKEGINKIMDVCRGDIVFAKAENHRTIGAMNEFIKQHKYRFFYQGRPIDARDRFNRFTPMRGFPGGSKKYEFPIDVFANTLKNLWGIEFTPQKEIFFKKQMRL</sequence>
<dbReference type="Proteomes" id="UP000228886">
    <property type="component" value="Unassembled WGS sequence"/>
</dbReference>
<dbReference type="Pfam" id="PF22016">
    <property type="entry name" value="DUF6933"/>
    <property type="match status" value="1"/>
</dbReference>